<dbReference type="PROSITE" id="PS51196">
    <property type="entry name" value="SECA_MOTOR_DEAD"/>
    <property type="match status" value="1"/>
</dbReference>
<dbReference type="InterPro" id="IPR027417">
    <property type="entry name" value="P-loop_NTPase"/>
</dbReference>
<protein>
    <recommendedName>
        <fullName evidence="15 16">Protein translocase subunit SecA</fullName>
        <ecNumber evidence="15">7.4.2.8</ecNumber>
    </recommendedName>
</protein>
<dbReference type="Gene3D" id="1.10.3060.10">
    <property type="entry name" value="Helical scaffold and wing domains of SecA"/>
    <property type="match status" value="1"/>
</dbReference>
<dbReference type="AlphaFoldDB" id="U2Z0X8"/>
<comment type="subcellular location">
    <subcellularLocation>
        <location evidence="15">Cell membrane</location>
        <topology evidence="15">Peripheral membrane protein</topology>
        <orientation evidence="15">Cytoplasmic side</orientation>
    </subcellularLocation>
    <subcellularLocation>
        <location evidence="15">Cytoplasm</location>
    </subcellularLocation>
    <text evidence="15">Distribution is 50-50.</text>
</comment>
<dbReference type="PANTHER" id="PTHR30612">
    <property type="entry name" value="SECA INNER MEMBRANE COMPONENT OF SEC PROTEIN SECRETION SYSTEM"/>
    <property type="match status" value="1"/>
</dbReference>
<dbReference type="InterPro" id="IPR011116">
    <property type="entry name" value="SecA_Wing/Scaffold"/>
</dbReference>
<keyword evidence="8 15" id="KW-0547">Nucleotide-binding</keyword>
<keyword evidence="5 15" id="KW-0963">Cytoplasm</keyword>
<dbReference type="PROSITE" id="PS51192">
    <property type="entry name" value="HELICASE_ATP_BIND_1"/>
    <property type="match status" value="1"/>
</dbReference>
<evidence type="ECO:0000256" key="16">
    <source>
        <dbReference type="RuleBase" id="RU003874"/>
    </source>
</evidence>
<dbReference type="GO" id="GO:0005524">
    <property type="term" value="F:ATP binding"/>
    <property type="evidence" value="ECO:0007669"/>
    <property type="project" value="UniProtKB-UniRule"/>
</dbReference>
<dbReference type="Pfam" id="PF07516">
    <property type="entry name" value="SecA_SW"/>
    <property type="match status" value="1"/>
</dbReference>
<evidence type="ECO:0000256" key="17">
    <source>
        <dbReference type="SAM" id="MobiDB-lite"/>
    </source>
</evidence>
<dbReference type="InterPro" id="IPR014018">
    <property type="entry name" value="SecA_motor_DEAD"/>
</dbReference>
<dbReference type="InterPro" id="IPR036266">
    <property type="entry name" value="SecA_Wing/Scaffold_sf"/>
</dbReference>
<dbReference type="CDD" id="cd17928">
    <property type="entry name" value="DEXDc_SecA"/>
    <property type="match status" value="1"/>
</dbReference>
<dbReference type="Gene3D" id="3.10.450.50">
    <property type="match status" value="1"/>
</dbReference>
<keyword evidence="6" id="KW-0997">Cell inner membrane</keyword>
<evidence type="ECO:0000259" key="20">
    <source>
        <dbReference type="PROSITE" id="PS51196"/>
    </source>
</evidence>
<evidence type="ECO:0000256" key="2">
    <source>
        <dbReference type="ARBA" id="ARBA00007650"/>
    </source>
</evidence>
<dbReference type="GO" id="GO:0031522">
    <property type="term" value="C:cell envelope Sec protein transport complex"/>
    <property type="evidence" value="ECO:0007669"/>
    <property type="project" value="TreeGrafter"/>
</dbReference>
<keyword evidence="7" id="KW-0479">Metal-binding</keyword>
<keyword evidence="4 15" id="KW-1003">Cell membrane</keyword>
<keyword evidence="21" id="KW-0347">Helicase</keyword>
<keyword evidence="9" id="KW-0862">Zinc</keyword>
<evidence type="ECO:0000256" key="7">
    <source>
        <dbReference type="ARBA" id="ARBA00022723"/>
    </source>
</evidence>
<dbReference type="Pfam" id="PF21090">
    <property type="entry name" value="P-loop_SecA"/>
    <property type="match status" value="1"/>
</dbReference>
<evidence type="ECO:0000259" key="19">
    <source>
        <dbReference type="PROSITE" id="PS51194"/>
    </source>
</evidence>
<dbReference type="GO" id="GO:0005829">
    <property type="term" value="C:cytosol"/>
    <property type="evidence" value="ECO:0007669"/>
    <property type="project" value="TreeGrafter"/>
</dbReference>
<keyword evidence="14 15" id="KW-0472">Membrane</keyword>
<dbReference type="FunFam" id="3.90.1440.10:FF:000001">
    <property type="entry name" value="Preprotein translocase subunit SecA"/>
    <property type="match status" value="1"/>
</dbReference>
<feature type="compositionally biased region" description="Low complexity" evidence="17">
    <location>
        <begin position="906"/>
        <end position="939"/>
    </location>
</feature>
<keyword evidence="11 15" id="KW-0653">Protein transport</keyword>
<dbReference type="Proteomes" id="UP000016566">
    <property type="component" value="Unassembled WGS sequence"/>
</dbReference>
<dbReference type="CDD" id="cd18803">
    <property type="entry name" value="SF2_C_secA"/>
    <property type="match status" value="1"/>
</dbReference>
<dbReference type="STRING" id="1337093.MBELCI_0794"/>
<comment type="similarity">
    <text evidence="2 15 16">Belongs to the SecA family.</text>
</comment>
<evidence type="ECO:0000256" key="14">
    <source>
        <dbReference type="ARBA" id="ARBA00023136"/>
    </source>
</evidence>
<dbReference type="InterPro" id="IPR011130">
    <property type="entry name" value="SecA_preprotein_X-link_dom"/>
</dbReference>
<evidence type="ECO:0000256" key="4">
    <source>
        <dbReference type="ARBA" id="ARBA00022475"/>
    </source>
</evidence>
<feature type="binding site" evidence="15">
    <location>
        <position position="537"/>
    </location>
    <ligand>
        <name>ATP</name>
        <dbReference type="ChEBI" id="CHEBI:30616"/>
    </ligand>
</feature>
<evidence type="ECO:0000313" key="21">
    <source>
        <dbReference type="EMBL" id="GAD54742.1"/>
    </source>
</evidence>
<dbReference type="NCBIfam" id="TIGR00963">
    <property type="entry name" value="secA"/>
    <property type="match status" value="1"/>
</dbReference>
<dbReference type="InterPro" id="IPR020937">
    <property type="entry name" value="SecA_CS"/>
</dbReference>
<dbReference type="GO" id="GO:0046872">
    <property type="term" value="F:metal ion binding"/>
    <property type="evidence" value="ECO:0007669"/>
    <property type="project" value="UniProtKB-KW"/>
</dbReference>
<dbReference type="Pfam" id="PF02810">
    <property type="entry name" value="SEC-C"/>
    <property type="match status" value="1"/>
</dbReference>
<comment type="function">
    <text evidence="15">Part of the Sec protein translocase complex. Interacts with the SecYEG preprotein conducting channel. Has a central role in coupling the hydrolysis of ATP to the transfer of proteins into and across the cell membrane, serving both as a receptor for the preprotein-SecB complex and as an ATP-driven molecular motor driving the stepwise translocation of polypeptide chains across the membrane.</text>
</comment>
<dbReference type="SUPFAM" id="SSF81767">
    <property type="entry name" value="Pre-protein crosslinking domain of SecA"/>
    <property type="match status" value="1"/>
</dbReference>
<dbReference type="GO" id="GO:0043952">
    <property type="term" value="P:protein transport by the Sec complex"/>
    <property type="evidence" value="ECO:0007669"/>
    <property type="project" value="UniProtKB-ARBA"/>
</dbReference>
<dbReference type="Gene3D" id="3.40.50.300">
    <property type="entry name" value="P-loop containing nucleotide triphosphate hydrolases"/>
    <property type="match status" value="2"/>
</dbReference>
<dbReference type="GO" id="GO:0004386">
    <property type="term" value="F:helicase activity"/>
    <property type="evidence" value="ECO:0007669"/>
    <property type="project" value="UniProtKB-KW"/>
</dbReference>
<feature type="region of interest" description="Disordered" evidence="17">
    <location>
        <begin position="906"/>
        <end position="973"/>
    </location>
</feature>
<dbReference type="PROSITE" id="PS01312">
    <property type="entry name" value="SECA"/>
    <property type="match status" value="1"/>
</dbReference>
<reference evidence="21" key="1">
    <citation type="journal article" date="2013" name="Genome Announc.">
        <title>Draft Genome Sequence of Loktanella cinnabarina LL-001T, Isolated from Deep-Sea Floor Sediment.</title>
        <authorList>
            <person name="Nishi S."/>
            <person name="Tsubouchi T."/>
            <person name="Takaki Y."/>
            <person name="Koyanagi R."/>
            <person name="Satoh N."/>
            <person name="Maruyama T."/>
            <person name="Hatada Y."/>
        </authorList>
    </citation>
    <scope>NUCLEOTIDE SEQUENCE [LARGE SCALE GENOMIC DNA]</scope>
    <source>
        <strain evidence="21">LL-001</strain>
    </source>
</reference>
<keyword evidence="12 15" id="KW-1278">Translocase</keyword>
<dbReference type="FunFam" id="1.10.3060.10:FF:000003">
    <property type="entry name" value="Protein translocase subunit SecA"/>
    <property type="match status" value="1"/>
</dbReference>
<dbReference type="InterPro" id="IPR001650">
    <property type="entry name" value="Helicase_C-like"/>
</dbReference>
<evidence type="ECO:0000256" key="8">
    <source>
        <dbReference type="ARBA" id="ARBA00022741"/>
    </source>
</evidence>
<accession>U2Z0X8</accession>
<dbReference type="GO" id="GO:0017038">
    <property type="term" value="P:protein import"/>
    <property type="evidence" value="ECO:0007669"/>
    <property type="project" value="InterPro"/>
</dbReference>
<comment type="caution">
    <text evidence="21">The sequence shown here is derived from an EMBL/GenBank/DDBJ whole genome shotgun (WGS) entry which is preliminary data.</text>
</comment>
<dbReference type="SMART" id="SM00957">
    <property type="entry name" value="SecA_DEAD"/>
    <property type="match status" value="1"/>
</dbReference>
<dbReference type="eggNOG" id="COG0653">
    <property type="taxonomic scope" value="Bacteria"/>
</dbReference>
<sequence length="973" mass="107818">MGWQRAALAPYLCPTCGGDKRPPCRSSHDGRRQSPMLGIGSLAKKVFGTPNDRKIKSTRPLIDQINALEPEFQALDDEGLRAKTAEFKARVEKGESLDHLLPEAFANCREAARRALGLRAFDTQLMGGIFLHQGNIAEMKTGEGKTLVATFPAYLNGLSGKGVHVVTVNDYLAKRDAEWMSKVYGALGLTTGVIYPQQPESEKKGAYAADITYATNNELGFDYLRDNMKSELAQMNQRGHNFAIVDETDSILIDEARTPLIISGPSEDRSDLYRSIDRVIPDLTEAHYTLDEKTRSVTYTDEGNEFLEARLLALGILPEGQTLYDPESTTIVHHVNQGLRAHKLFTRDKDYIVRDGQAVLIDEFTGRMMQGRRLSDGLHQAIEAKEELEIQPENVTLASVTFQNYFRLYDKLAGMTGTALTEADEFHEIYRLGVVEVPTNRPIQRIDEHDQVYRTAREKFEGVVKAIKESHEKRQPILVGTTSIEKSEFLSQMLEKEGIPHNVLTARQHEQEAQIIADAGKLGAVTIATNMAGRGTDIQLGGNVELKVLEALAADPEANPDEIRARIEAEHADEKKAVLEAGGLFVLATERHESRRIDNQLRGRSGRQGDPGRSSFFLSLEDDLMRIFGSERLEKVLSGLGMKEGEAIVHPWVNKSLERAQAKVEGRNFDIRKQLLKYDDVMNEQRKVIFSQRREIMEAKDLSEIVADMRHQVIEDLVATHIPPKAYADQWDTEGLYAQSLQKLGIDVPVMKWAEEEGVDDEIIRERLEKASDELMARKTEAFGPETMKSIEKQVLLQTIDAKWREHLLMLEHLRSVVGFRGYAQRDPLNEYKTESFQLFEGLLDGLRAEVTEKLGQVRPISKEEQQAMLQRAMQAQAARNPAAPTAAGAGAAGAAGVSAAGADAATTAQAPRPQAAPELATAGAAPAALASSTAPARANFDESDPKTWGSPSRNEPCPCGSGEKFKHCHGKL</sequence>
<feature type="domain" description="Helicase ATP-binding" evidence="18">
    <location>
        <begin position="126"/>
        <end position="284"/>
    </location>
</feature>
<dbReference type="SMART" id="SM00958">
    <property type="entry name" value="SecA_PP_bind"/>
    <property type="match status" value="1"/>
</dbReference>
<keyword evidence="21" id="KW-0378">Hydrolase</keyword>
<dbReference type="FunFam" id="3.40.50.300:FF:000113">
    <property type="entry name" value="Preprotein translocase subunit SecA"/>
    <property type="match status" value="1"/>
</dbReference>
<comment type="subunit">
    <text evidence="15">Monomer and homodimer. Part of the essential Sec protein translocation apparatus which comprises SecA, SecYEG and auxiliary proteins SecDF-YajC and YidC.</text>
</comment>
<proteinExistence type="inferred from homology"/>
<comment type="cofactor">
    <cofactor evidence="1">
        <name>Zn(2+)</name>
        <dbReference type="ChEBI" id="CHEBI:29105"/>
    </cofactor>
</comment>
<dbReference type="GO" id="GO:0005886">
    <property type="term" value="C:plasma membrane"/>
    <property type="evidence" value="ECO:0007669"/>
    <property type="project" value="UniProtKB-SubCell"/>
</dbReference>
<dbReference type="PROSITE" id="PS51194">
    <property type="entry name" value="HELICASE_CTER"/>
    <property type="match status" value="1"/>
</dbReference>
<evidence type="ECO:0000256" key="6">
    <source>
        <dbReference type="ARBA" id="ARBA00022519"/>
    </source>
</evidence>
<comment type="catalytic activity">
    <reaction evidence="15">
        <text>ATP + H2O + cellular proteinSide 1 = ADP + phosphate + cellular proteinSide 2.</text>
        <dbReference type="EC" id="7.4.2.8"/>
    </reaction>
</comment>
<feature type="binding site" evidence="15">
    <location>
        <position position="124"/>
    </location>
    <ligand>
        <name>ATP</name>
        <dbReference type="ChEBI" id="CHEBI:30616"/>
    </ligand>
</feature>
<gene>
    <name evidence="15" type="primary">secA</name>
    <name evidence="21" type="ORF">MBELCI_0794</name>
</gene>
<dbReference type="SUPFAM" id="SSF81886">
    <property type="entry name" value="Helical scaffold and wing domains of SecA"/>
    <property type="match status" value="1"/>
</dbReference>
<keyword evidence="22" id="KW-1185">Reference proteome</keyword>
<dbReference type="HAMAP" id="MF_01382">
    <property type="entry name" value="SecA"/>
    <property type="match status" value="1"/>
</dbReference>
<evidence type="ECO:0000256" key="3">
    <source>
        <dbReference type="ARBA" id="ARBA00022448"/>
    </source>
</evidence>
<dbReference type="NCBIfam" id="NF009538">
    <property type="entry name" value="PRK12904.1"/>
    <property type="match status" value="1"/>
</dbReference>
<dbReference type="GO" id="GO:0008564">
    <property type="term" value="F:protein-exporting ATPase activity"/>
    <property type="evidence" value="ECO:0007669"/>
    <property type="project" value="UniProtKB-EC"/>
</dbReference>
<dbReference type="PRINTS" id="PR00906">
    <property type="entry name" value="SECA"/>
</dbReference>
<feature type="domain" description="SecA family profile" evidence="20">
    <location>
        <begin position="40"/>
        <end position="649"/>
    </location>
</feature>
<dbReference type="GO" id="GO:0006605">
    <property type="term" value="P:protein targeting"/>
    <property type="evidence" value="ECO:0007669"/>
    <property type="project" value="UniProtKB-UniRule"/>
</dbReference>
<evidence type="ECO:0000259" key="18">
    <source>
        <dbReference type="PROSITE" id="PS51192"/>
    </source>
</evidence>
<dbReference type="GO" id="GO:0065002">
    <property type="term" value="P:intracellular protein transmembrane transport"/>
    <property type="evidence" value="ECO:0007669"/>
    <property type="project" value="UniProtKB-UniRule"/>
</dbReference>
<keyword evidence="13 15" id="KW-0811">Translocation</keyword>
<evidence type="ECO:0000256" key="9">
    <source>
        <dbReference type="ARBA" id="ARBA00022833"/>
    </source>
</evidence>
<keyword evidence="3 15" id="KW-0813">Transport</keyword>
<feature type="compositionally biased region" description="Low complexity" evidence="17">
    <location>
        <begin position="871"/>
        <end position="890"/>
    </location>
</feature>
<evidence type="ECO:0000256" key="5">
    <source>
        <dbReference type="ARBA" id="ARBA00022490"/>
    </source>
</evidence>
<evidence type="ECO:0000313" key="22">
    <source>
        <dbReference type="Proteomes" id="UP000016566"/>
    </source>
</evidence>
<dbReference type="EMBL" id="BATB01000006">
    <property type="protein sequence ID" value="GAD54742.1"/>
    <property type="molecule type" value="Genomic_DNA"/>
</dbReference>
<dbReference type="EC" id="7.4.2.8" evidence="15"/>
<evidence type="ECO:0000256" key="1">
    <source>
        <dbReference type="ARBA" id="ARBA00001947"/>
    </source>
</evidence>
<dbReference type="SUPFAM" id="SSF52540">
    <property type="entry name" value="P-loop containing nucleoside triphosphate hydrolases"/>
    <property type="match status" value="2"/>
</dbReference>
<name>U2Z0X8_9RHOB</name>
<dbReference type="InterPro" id="IPR044722">
    <property type="entry name" value="SecA_SF2_C"/>
</dbReference>
<feature type="binding site" evidence="15">
    <location>
        <begin position="142"/>
        <end position="146"/>
    </location>
    <ligand>
        <name>ATP</name>
        <dbReference type="ChEBI" id="CHEBI:30616"/>
    </ligand>
</feature>
<dbReference type="InterPro" id="IPR000185">
    <property type="entry name" value="SecA"/>
</dbReference>
<dbReference type="Pfam" id="PF07517">
    <property type="entry name" value="SecA_DEAD"/>
    <property type="match status" value="1"/>
</dbReference>
<dbReference type="Pfam" id="PF01043">
    <property type="entry name" value="SecA_PP_bind"/>
    <property type="match status" value="1"/>
</dbReference>
<evidence type="ECO:0000256" key="15">
    <source>
        <dbReference type="HAMAP-Rule" id="MF_01382"/>
    </source>
</evidence>
<dbReference type="PANTHER" id="PTHR30612:SF0">
    <property type="entry name" value="CHLOROPLAST PROTEIN-TRANSPORTING ATPASE"/>
    <property type="match status" value="1"/>
</dbReference>
<feature type="region of interest" description="Disordered" evidence="17">
    <location>
        <begin position="869"/>
        <end position="890"/>
    </location>
</feature>
<evidence type="ECO:0000256" key="12">
    <source>
        <dbReference type="ARBA" id="ARBA00022967"/>
    </source>
</evidence>
<dbReference type="InterPro" id="IPR014001">
    <property type="entry name" value="Helicase_ATP-bd"/>
</dbReference>
<organism evidence="21 22">
    <name type="scientific">Limimaricola cinnabarinus LL-001</name>
    <dbReference type="NCBI Taxonomy" id="1337093"/>
    <lineage>
        <taxon>Bacteria</taxon>
        <taxon>Pseudomonadati</taxon>
        <taxon>Pseudomonadota</taxon>
        <taxon>Alphaproteobacteria</taxon>
        <taxon>Rhodobacterales</taxon>
        <taxon>Paracoccaceae</taxon>
        <taxon>Limimaricola</taxon>
    </lineage>
</organism>
<feature type="domain" description="Helicase C-terminal" evidence="19">
    <location>
        <begin position="459"/>
        <end position="657"/>
    </location>
</feature>
<dbReference type="InterPro" id="IPR011115">
    <property type="entry name" value="SecA_DEAD"/>
</dbReference>
<keyword evidence="10 15" id="KW-0067">ATP-binding</keyword>
<dbReference type="InterPro" id="IPR036670">
    <property type="entry name" value="SecA_X-link_sf"/>
</dbReference>
<evidence type="ECO:0000256" key="13">
    <source>
        <dbReference type="ARBA" id="ARBA00023010"/>
    </source>
</evidence>
<dbReference type="InterPro" id="IPR004027">
    <property type="entry name" value="SEC_C_motif"/>
</dbReference>
<dbReference type="Gene3D" id="3.90.1440.10">
    <property type="entry name" value="SecA, preprotein cross-linking domain"/>
    <property type="match status" value="1"/>
</dbReference>
<evidence type="ECO:0000256" key="11">
    <source>
        <dbReference type="ARBA" id="ARBA00022927"/>
    </source>
</evidence>
<evidence type="ECO:0000256" key="10">
    <source>
        <dbReference type="ARBA" id="ARBA00022840"/>
    </source>
</evidence>